<dbReference type="NCBIfam" id="TIGR01901">
    <property type="entry name" value="adhes_NPXG"/>
    <property type="match status" value="1"/>
</dbReference>
<evidence type="ECO:0000313" key="3">
    <source>
        <dbReference type="EMBL" id="RHF52158.1"/>
    </source>
</evidence>
<gene>
    <name evidence="3" type="ORF">DW674_05675</name>
</gene>
<feature type="non-terminal residue" evidence="3">
    <location>
        <position position="1678"/>
    </location>
</feature>
<dbReference type="InterPro" id="IPR011050">
    <property type="entry name" value="Pectin_lyase_fold/virulence"/>
</dbReference>
<feature type="compositionally biased region" description="Polar residues" evidence="1">
    <location>
        <begin position="347"/>
        <end position="380"/>
    </location>
</feature>
<dbReference type="EMBL" id="QRHE01000004">
    <property type="protein sequence ID" value="RHF52158.1"/>
    <property type="molecule type" value="Genomic_DNA"/>
</dbReference>
<feature type="domain" description="Filamentous haemagglutinin FhaB/tRNA nuclease CdiA-like TPS" evidence="2">
    <location>
        <begin position="7"/>
        <end position="119"/>
    </location>
</feature>
<evidence type="ECO:0000259" key="2">
    <source>
        <dbReference type="SMART" id="SM00912"/>
    </source>
</evidence>
<feature type="region of interest" description="Disordered" evidence="1">
    <location>
        <begin position="346"/>
        <end position="380"/>
    </location>
</feature>
<sequence>MSVGGIAYAMPQGEVIRSGKGEITRQDKDMTVNQDSKRLAIDWSGFDIANDERVTFRQPDKDSVALNRVVGDAASVIDGTLSGNGHIYVINPNGVLFGKNASVDVGSLVASTARISDSDMTNFANADGITMAIPEDSSAKVINAGTIRAEGGLVVLHAAEVENSGTITNPEGTTALAAAKNLSLSADTAGKINFTVDGALAKAKALNSGVLKADGGYLVMTARSAGDVMSTVVNNTGTMEAKTLRQNEKGEILLDGGDNGIVELNGTLDASGMEAGQSAGSIKAIGAETHVEDGATLHAIGAVDGGLIETSGDYLEIGDNVDIDAAGKTGKAGEWLLDPLEVVISDSKPSGSSSVTNGDTDGSYNSSNNASGTASRNKTTWVNSETVTDLLNHGTRVSVQATDANKVASITLDSAINKTSGEDTSLTLEAQRNVTVNAGITSTSGALDVNLHSDTDGDGLGAVLINADIATNGGVFTSGNGTTIESGSVGTYFGNQGEMGDRHVTTNGGAINLYGDVAIGLNGGTLTLDTRKGDSASGAVTVTGTVDSGNSYKRVASGLDGWTDFVKSYYDEALRTVPTYTLKSGAKKSSASASSPRYILYSDGTVSRITSGRGYKGSDLQATGETITLSSYDELSASQKSNLSSYLAAQSITWAGAKAMAQGATKGTNNTGDTYLATITTALENSLASPPEEYQLIVGGRGSGNKNNPVDRQYPDGYYWVTGPEGMANNGKGTKFAKNDGSAVNNYYVKWNYSYSQDTKQTEKEPNNSGPIVSIGFGTASNWDDVKEGAGTIRGFVQEKNLEHSGLVINAGDSKVDIAGNIGNSVALKNVEIDAGDVAIGSGEHYTGIVHSDEGVSITGKNVTVGDRITADTKGVDIQATGNIDVDGITAHEKIKLTTTGESSKIILNYTHNDGSLNTDSQDNDAVVIDVQGKNGSFQNLTTAEKNAIKTGEGGNWKVYSYSPDADTFGTNLNSGINAQWGATSDTYLATNDENRYIFQVQPTVYVTANDMTKVYGEVLTNDNVTTTAEATFVGQDNKEHNVNEAKYKAAFTEGAVSDYYTGNGTFTSEGWAKTATRTGGDKAPASEPENNAIYNIKATSDSYNLTDLGKTSGYADATTKDGGTVEVLRRQINVNGSGSQTYGNATINDWKLTASLTGNQEGVPSDADAIVNDDKLDESTGNLSIKSGSSYAENQAGRTTADANPDPYEDAVNMENVGFENGAGVNYEIVKAKGDLKVNKANLTITTNGFKKVYGDVEGVQNALKNAVTVTGLTNGDNNGESTITVDGTSEALIDVDGEIRTNNVKDGGYDIDAVLATDLQNTIHTNYNVTPGTGKAVLTKKGITLITDDINTTYGDGNTIRDKLNNNLLHLEGLTSWDEESKVMNELSPDVSVDMTDSSASPYKIVDGKPATDADGNLYTNNAKTPGYSITTGDYDVAQNYQVVETKVGHVNIAKADLQVKVGNAKTVYGTPFDTSQYTYSYENLVNGDTAAVVDADLKMSPKYTNTGDGTDGRATQDAGEYSLTIKPSSFNSYLKNYNVTNVLSGVSTVTRAPYTITVGNIEATYGDYKTLWTKLKNAGTISGLTNGDEEEYSSTFAGTSDALLHPNKKWYTNDVGDYAINKDIPSELQVLLNKNYELVAETPGRVYLEKAALVINTDDKTTTYGTVDKAFTSDI</sequence>
<dbReference type="SUPFAM" id="SSF51126">
    <property type="entry name" value="Pectin lyase-like"/>
    <property type="match status" value="1"/>
</dbReference>
<comment type="caution">
    <text evidence="3">The sequence shown here is derived from an EMBL/GenBank/DDBJ whole genome shotgun (WGS) entry which is preliminary data.</text>
</comment>
<name>A0A414NXS6_9FIRM</name>
<accession>A0A414NXS6</accession>
<dbReference type="PANTHER" id="PTHR12338">
    <property type="entry name" value="AUTOTRANSPORTER"/>
    <property type="match status" value="1"/>
</dbReference>
<feature type="compositionally biased region" description="Polar residues" evidence="1">
    <location>
        <begin position="1180"/>
        <end position="1203"/>
    </location>
</feature>
<evidence type="ECO:0000256" key="1">
    <source>
        <dbReference type="SAM" id="MobiDB-lite"/>
    </source>
</evidence>
<dbReference type="InterPro" id="IPR008638">
    <property type="entry name" value="FhaB/CdiA-like_TPS"/>
</dbReference>
<dbReference type="Gene3D" id="2.160.20.10">
    <property type="entry name" value="Single-stranded right-handed beta-helix, Pectin lyase-like"/>
    <property type="match status" value="1"/>
</dbReference>
<dbReference type="InterPro" id="IPR050909">
    <property type="entry name" value="Bact_Autotransporter_VF"/>
</dbReference>
<evidence type="ECO:0000313" key="4">
    <source>
        <dbReference type="Proteomes" id="UP000283442"/>
    </source>
</evidence>
<dbReference type="PANTHER" id="PTHR12338:SF5">
    <property type="entry name" value="ANTIGEN 43-RELATED"/>
    <property type="match status" value="1"/>
</dbReference>
<proteinExistence type="predicted"/>
<feature type="region of interest" description="Disordered" evidence="1">
    <location>
        <begin position="1179"/>
        <end position="1206"/>
    </location>
</feature>
<reference evidence="3 4" key="1">
    <citation type="submission" date="2018-08" db="EMBL/GenBank/DDBJ databases">
        <title>A genome reference for cultivated species of the human gut microbiota.</title>
        <authorList>
            <person name="Zou Y."/>
            <person name="Xue W."/>
            <person name="Luo G."/>
        </authorList>
    </citation>
    <scope>NUCLEOTIDE SEQUENCE [LARGE SCALE GENOMIC DNA]</scope>
    <source>
        <strain evidence="3 4">AM25-21AC</strain>
    </source>
</reference>
<dbReference type="InterPro" id="IPR012334">
    <property type="entry name" value="Pectin_lyas_fold"/>
</dbReference>
<organism evidence="3 4">
    <name type="scientific">Mitsuokella multacida</name>
    <dbReference type="NCBI Taxonomy" id="52226"/>
    <lineage>
        <taxon>Bacteria</taxon>
        <taxon>Bacillati</taxon>
        <taxon>Bacillota</taxon>
        <taxon>Negativicutes</taxon>
        <taxon>Selenomonadales</taxon>
        <taxon>Selenomonadaceae</taxon>
        <taxon>Mitsuokella</taxon>
    </lineage>
</organism>
<protein>
    <submittedName>
        <fullName evidence="3">Filamentous hemagglutinin N-terminal domain-containing protein</fullName>
    </submittedName>
</protein>
<dbReference type="Proteomes" id="UP000283442">
    <property type="component" value="Unassembled WGS sequence"/>
</dbReference>
<dbReference type="Pfam" id="PF05860">
    <property type="entry name" value="TPS"/>
    <property type="match status" value="1"/>
</dbReference>
<dbReference type="SMART" id="SM00912">
    <property type="entry name" value="Haemagg_act"/>
    <property type="match status" value="1"/>
</dbReference>